<sequence length="114" mass="12872">MLQFVMRSIFGTYQHSVSKEGINILIAKQYQKLDMYYLTLTPQISIQITMDTMNTKVALKQCPSKRRSGPGSCTIYRLLNPAPLPVSGGTAKFDHRCSVISKTSLQGRQMNKRD</sequence>
<reference evidence="2 3" key="2">
    <citation type="submission" date="2024-07" db="EMBL/GenBank/DDBJ databases">
        <authorList>
            <person name="Akdeniz Z."/>
        </authorList>
    </citation>
    <scope>NUCLEOTIDE SEQUENCE [LARGE SCALE GENOMIC DNA]</scope>
</reference>
<dbReference type="AlphaFoldDB" id="A0AA86QGW1"/>
<dbReference type="EMBL" id="CAXDID020000138">
    <property type="protein sequence ID" value="CAL6037900.1"/>
    <property type="molecule type" value="Genomic_DNA"/>
</dbReference>
<proteinExistence type="predicted"/>
<dbReference type="EMBL" id="CATOUU010000824">
    <property type="protein sequence ID" value="CAI9951425.1"/>
    <property type="molecule type" value="Genomic_DNA"/>
</dbReference>
<keyword evidence="3" id="KW-1185">Reference proteome</keyword>
<evidence type="ECO:0000313" key="1">
    <source>
        <dbReference type="EMBL" id="CAI9951425.1"/>
    </source>
</evidence>
<comment type="caution">
    <text evidence="1">The sequence shown here is derived from an EMBL/GenBank/DDBJ whole genome shotgun (WGS) entry which is preliminary data.</text>
</comment>
<reference evidence="1" key="1">
    <citation type="submission" date="2023-06" db="EMBL/GenBank/DDBJ databases">
        <authorList>
            <person name="Kurt Z."/>
        </authorList>
    </citation>
    <scope>NUCLEOTIDE SEQUENCE</scope>
</reference>
<evidence type="ECO:0000313" key="3">
    <source>
        <dbReference type="Proteomes" id="UP001642409"/>
    </source>
</evidence>
<name>A0AA86QGW1_9EUKA</name>
<protein>
    <submittedName>
        <fullName evidence="2">Hypothetical_protein</fullName>
    </submittedName>
</protein>
<accession>A0AA86QGW1</accession>
<gene>
    <name evidence="2" type="ORF">HINF_LOCUS37108</name>
    <name evidence="1" type="ORF">HINF_LOCUS39070</name>
</gene>
<organism evidence="1">
    <name type="scientific">Hexamita inflata</name>
    <dbReference type="NCBI Taxonomy" id="28002"/>
    <lineage>
        <taxon>Eukaryota</taxon>
        <taxon>Metamonada</taxon>
        <taxon>Diplomonadida</taxon>
        <taxon>Hexamitidae</taxon>
        <taxon>Hexamitinae</taxon>
        <taxon>Hexamita</taxon>
    </lineage>
</organism>
<evidence type="ECO:0000313" key="2">
    <source>
        <dbReference type="EMBL" id="CAL6037900.1"/>
    </source>
</evidence>
<dbReference type="Proteomes" id="UP001642409">
    <property type="component" value="Unassembled WGS sequence"/>
</dbReference>